<dbReference type="OrthoDB" id="2155814at2"/>
<dbReference type="Gene3D" id="4.10.810.10">
    <property type="entry name" value="Virus Scaffolding Protein, Chain A"/>
    <property type="match status" value="1"/>
</dbReference>
<dbReference type="InterPro" id="IPR014957">
    <property type="entry name" value="IDEAL_dom"/>
</dbReference>
<dbReference type="InterPro" id="IPR014963">
    <property type="entry name" value="UPF0302_N"/>
</dbReference>
<organism evidence="2 3">
    <name type="scientific">Vagococcus silagei</name>
    <dbReference type="NCBI Taxonomy" id="2508885"/>
    <lineage>
        <taxon>Bacteria</taxon>
        <taxon>Bacillati</taxon>
        <taxon>Bacillota</taxon>
        <taxon>Bacilli</taxon>
        <taxon>Lactobacillales</taxon>
        <taxon>Enterococcaceae</taxon>
        <taxon>Vagococcus</taxon>
    </lineage>
</organism>
<dbReference type="PIRSF" id="PIRSF007165">
    <property type="entry name" value="UCP007165"/>
    <property type="match status" value="1"/>
</dbReference>
<sequence>MTGIEEKKTFIKWVLETFTLQKRESYWVLNYLLNHEVLLTKIIFVRDALATPRGLRISESSISDDDSGMVLVKDGLLFDDPEQIFHDIRLNWRQVLYVEIQFPNASRYLPYQAVLEINPYVPETNEIDSEWDYSLDAFLNNYDQTVQLANLLTAINQAIDEEDETSFKQLTKKYNHLKKLISEK</sequence>
<reference evidence="2 3" key="1">
    <citation type="submission" date="2019-01" db="EMBL/GenBank/DDBJ databases">
        <title>Vagococcus silagei sp. nov. isolated from brewer's grain.</title>
        <authorList>
            <person name="Guu J.-R."/>
        </authorList>
    </citation>
    <scope>NUCLEOTIDE SEQUENCE [LARGE SCALE GENOMIC DNA]</scope>
    <source>
        <strain evidence="2 3">2B-2</strain>
    </source>
</reference>
<comment type="caution">
    <text evidence="2">The sequence shown here is derived from an EMBL/GenBank/DDBJ whole genome shotgun (WGS) entry which is preliminary data.</text>
</comment>
<dbReference type="Pfam" id="PF08864">
    <property type="entry name" value="UPF0302"/>
    <property type="match status" value="1"/>
</dbReference>
<dbReference type="EMBL" id="SDGV01000014">
    <property type="protein sequence ID" value="THB61298.1"/>
    <property type="molecule type" value="Genomic_DNA"/>
</dbReference>
<dbReference type="Proteomes" id="UP000310506">
    <property type="component" value="Unassembled WGS sequence"/>
</dbReference>
<keyword evidence="3" id="KW-1185">Reference proteome</keyword>
<dbReference type="InterPro" id="IPR011188">
    <property type="entry name" value="UPF0302"/>
</dbReference>
<dbReference type="Gene3D" id="3.40.1530.30">
    <property type="entry name" value="Uncharacterised family UPF0302, N-terminal domain"/>
    <property type="match status" value="1"/>
</dbReference>
<proteinExistence type="predicted"/>
<accession>A0A4S3B496</accession>
<gene>
    <name evidence="2" type="ORF">ESZ54_05995</name>
</gene>
<protein>
    <submittedName>
        <fullName evidence="2">IDEAL domain protein</fullName>
    </submittedName>
</protein>
<dbReference type="InterPro" id="IPR027393">
    <property type="entry name" value="Virus_scaffolding_prot_C"/>
</dbReference>
<name>A0A4S3B496_9ENTE</name>
<evidence type="ECO:0000313" key="3">
    <source>
        <dbReference type="Proteomes" id="UP000310506"/>
    </source>
</evidence>
<evidence type="ECO:0000313" key="2">
    <source>
        <dbReference type="EMBL" id="THB61298.1"/>
    </source>
</evidence>
<feature type="domain" description="IDEAL" evidence="1">
    <location>
        <begin position="138"/>
        <end position="174"/>
    </location>
</feature>
<evidence type="ECO:0000259" key="1">
    <source>
        <dbReference type="SMART" id="SM00914"/>
    </source>
</evidence>
<dbReference type="Pfam" id="PF08858">
    <property type="entry name" value="IDEAL"/>
    <property type="match status" value="1"/>
</dbReference>
<dbReference type="AlphaFoldDB" id="A0A4S3B496"/>
<dbReference type="InterPro" id="IPR038091">
    <property type="entry name" value="UPF0302_N_sf"/>
</dbReference>
<dbReference type="RefSeq" id="WP_136136762.1">
    <property type="nucleotide sequence ID" value="NZ_SDGV01000014.1"/>
</dbReference>
<dbReference type="SMART" id="SM00914">
    <property type="entry name" value="IDEAL"/>
    <property type="match status" value="1"/>
</dbReference>